<proteinExistence type="inferred from homology"/>
<dbReference type="GO" id="GO:0005743">
    <property type="term" value="C:mitochondrial inner membrane"/>
    <property type="evidence" value="ECO:0007669"/>
    <property type="project" value="TreeGrafter"/>
</dbReference>
<dbReference type="InterPro" id="IPR036640">
    <property type="entry name" value="ABC1_TM_sf"/>
</dbReference>
<evidence type="ECO:0000256" key="1">
    <source>
        <dbReference type="ARBA" id="ARBA00004141"/>
    </source>
</evidence>
<dbReference type="PANTHER" id="PTHR43394:SF16">
    <property type="entry name" value="ABC TRANSPORTER B FAMILY MEMBER 4-LIKE ISOFORM X1"/>
    <property type="match status" value="1"/>
</dbReference>
<evidence type="ECO:0000256" key="6">
    <source>
        <dbReference type="ARBA" id="ARBA00022989"/>
    </source>
</evidence>
<comment type="subcellular location">
    <subcellularLocation>
        <location evidence="1">Membrane</location>
        <topology evidence="1">Multi-pass membrane protein</topology>
    </subcellularLocation>
</comment>
<dbReference type="PANTHER" id="PTHR43394">
    <property type="entry name" value="ATP-DEPENDENT PERMEASE MDL1, MITOCHONDRIAL"/>
    <property type="match status" value="1"/>
</dbReference>
<evidence type="ECO:0000313" key="12">
    <source>
        <dbReference type="Proteomes" id="UP000886595"/>
    </source>
</evidence>
<dbReference type="GO" id="GO:0090374">
    <property type="term" value="P:oligopeptide export from mitochondrion"/>
    <property type="evidence" value="ECO:0007669"/>
    <property type="project" value="TreeGrafter"/>
</dbReference>
<evidence type="ECO:0000256" key="7">
    <source>
        <dbReference type="ARBA" id="ARBA00023136"/>
    </source>
</evidence>
<dbReference type="Gene3D" id="1.20.1560.10">
    <property type="entry name" value="ABC transporter type 1, transmembrane domain"/>
    <property type="match status" value="1"/>
</dbReference>
<dbReference type="InterPro" id="IPR011527">
    <property type="entry name" value="ABC1_TM_dom"/>
</dbReference>
<feature type="domain" description="ABC transmembrane type-1" evidence="10">
    <location>
        <begin position="1"/>
        <end position="117"/>
    </location>
</feature>
<dbReference type="AlphaFoldDB" id="A0A8X7P234"/>
<keyword evidence="6 9" id="KW-1133">Transmembrane helix</keyword>
<comment type="similarity">
    <text evidence="2">Belongs to the ABC transporter superfamily. ABCB family. Multidrug resistance exporter (TC 3.A.1.201) subfamily.</text>
</comment>
<evidence type="ECO:0000256" key="4">
    <source>
        <dbReference type="ARBA" id="ARBA00022692"/>
    </source>
</evidence>
<dbReference type="PROSITE" id="PS50929">
    <property type="entry name" value="ABC_TM1F"/>
    <property type="match status" value="1"/>
</dbReference>
<dbReference type="OrthoDB" id="6500128at2759"/>
<keyword evidence="12" id="KW-1185">Reference proteome</keyword>
<feature type="transmembrane region" description="Helical" evidence="9">
    <location>
        <begin position="71"/>
        <end position="90"/>
    </location>
</feature>
<dbReference type="Proteomes" id="UP000886595">
    <property type="component" value="Unassembled WGS sequence"/>
</dbReference>
<organism evidence="11 12">
    <name type="scientific">Brassica carinata</name>
    <name type="common">Ethiopian mustard</name>
    <name type="synonym">Abyssinian cabbage</name>
    <dbReference type="NCBI Taxonomy" id="52824"/>
    <lineage>
        <taxon>Eukaryota</taxon>
        <taxon>Viridiplantae</taxon>
        <taxon>Streptophyta</taxon>
        <taxon>Embryophyta</taxon>
        <taxon>Tracheophyta</taxon>
        <taxon>Spermatophyta</taxon>
        <taxon>Magnoliopsida</taxon>
        <taxon>eudicotyledons</taxon>
        <taxon>Gunneridae</taxon>
        <taxon>Pentapetalae</taxon>
        <taxon>rosids</taxon>
        <taxon>malvids</taxon>
        <taxon>Brassicales</taxon>
        <taxon>Brassicaceae</taxon>
        <taxon>Brassiceae</taxon>
        <taxon>Brassica</taxon>
    </lineage>
</organism>
<evidence type="ECO:0000256" key="8">
    <source>
        <dbReference type="ARBA" id="ARBA00023180"/>
    </source>
</evidence>
<comment type="caution">
    <text evidence="11">The sequence shown here is derived from an EMBL/GenBank/DDBJ whole genome shotgun (WGS) entry which is preliminary data.</text>
</comment>
<keyword evidence="4 9" id="KW-0812">Transmembrane</keyword>
<dbReference type="GO" id="GO:0015421">
    <property type="term" value="F:ABC-type oligopeptide transporter activity"/>
    <property type="evidence" value="ECO:0007669"/>
    <property type="project" value="TreeGrafter"/>
</dbReference>
<evidence type="ECO:0000256" key="2">
    <source>
        <dbReference type="ARBA" id="ARBA00007577"/>
    </source>
</evidence>
<evidence type="ECO:0000256" key="9">
    <source>
        <dbReference type="SAM" id="Phobius"/>
    </source>
</evidence>
<keyword evidence="5" id="KW-0677">Repeat</keyword>
<dbReference type="InterPro" id="IPR039421">
    <property type="entry name" value="Type_1_exporter"/>
</dbReference>
<keyword evidence="3" id="KW-0813">Transport</keyword>
<reference evidence="11 12" key="1">
    <citation type="submission" date="2020-02" db="EMBL/GenBank/DDBJ databases">
        <authorList>
            <person name="Ma Q."/>
            <person name="Huang Y."/>
            <person name="Song X."/>
            <person name="Pei D."/>
        </authorList>
    </citation>
    <scope>NUCLEOTIDE SEQUENCE [LARGE SCALE GENOMIC DNA]</scope>
    <source>
        <strain evidence="11">Sxm20200214</strain>
        <tissue evidence="11">Leaf</tissue>
    </source>
</reference>
<evidence type="ECO:0000259" key="10">
    <source>
        <dbReference type="PROSITE" id="PS50929"/>
    </source>
</evidence>
<gene>
    <name evidence="11" type="ORF">Bca52824_093650</name>
</gene>
<dbReference type="SUPFAM" id="SSF90123">
    <property type="entry name" value="ABC transporter transmembrane region"/>
    <property type="match status" value="1"/>
</dbReference>
<keyword evidence="7 9" id="KW-0472">Membrane</keyword>
<evidence type="ECO:0000256" key="3">
    <source>
        <dbReference type="ARBA" id="ARBA00022448"/>
    </source>
</evidence>
<protein>
    <recommendedName>
        <fullName evidence="10">ABC transmembrane type-1 domain-containing protein</fullName>
    </recommendedName>
</protein>
<name>A0A8X7P234_BRACI</name>
<dbReference type="EMBL" id="JAAMPC010000079">
    <property type="protein sequence ID" value="KAG2244519.1"/>
    <property type="molecule type" value="Genomic_DNA"/>
</dbReference>
<dbReference type="Pfam" id="PF00664">
    <property type="entry name" value="ABC_membrane"/>
    <property type="match status" value="1"/>
</dbReference>
<accession>A0A8X7P234</accession>
<dbReference type="GO" id="GO:0005524">
    <property type="term" value="F:ATP binding"/>
    <property type="evidence" value="ECO:0007669"/>
    <property type="project" value="InterPro"/>
</dbReference>
<keyword evidence="8" id="KW-0325">Glycoprotein</keyword>
<evidence type="ECO:0000256" key="5">
    <source>
        <dbReference type="ARBA" id="ARBA00022737"/>
    </source>
</evidence>
<sequence>MAGAGLAIVIARTASRGQTAYAKAAVVVEQTIGSIRTVASFTGEKQAISNYNKHLVTAYKAGVIEGGSTGLGLGTLFLVVFCSYALAVWYGGKLILDKGYTGGQVLNIIISVLTGSM</sequence>
<evidence type="ECO:0000313" key="11">
    <source>
        <dbReference type="EMBL" id="KAG2244519.1"/>
    </source>
</evidence>